<organism evidence="1 2">
    <name type="scientific">Microbulbifer harenosus</name>
    <dbReference type="NCBI Taxonomy" id="2576840"/>
    <lineage>
        <taxon>Bacteria</taxon>
        <taxon>Pseudomonadati</taxon>
        <taxon>Pseudomonadota</taxon>
        <taxon>Gammaproteobacteria</taxon>
        <taxon>Cellvibrionales</taxon>
        <taxon>Microbulbiferaceae</taxon>
        <taxon>Microbulbifer</taxon>
    </lineage>
</organism>
<dbReference type="Proteomes" id="UP000306791">
    <property type="component" value="Unassembled WGS sequence"/>
</dbReference>
<keyword evidence="2" id="KW-1185">Reference proteome</keyword>
<dbReference type="RefSeq" id="WP_138233985.1">
    <property type="nucleotide sequence ID" value="NZ_CP185860.1"/>
</dbReference>
<gene>
    <name evidence="1" type="ORF">FDY93_01500</name>
</gene>
<protein>
    <recommendedName>
        <fullName evidence="3">Prolyl 4-hydroxylase alpha subunit Fe(2+) 2OG dioxygenase domain-containing protein</fullName>
    </recommendedName>
</protein>
<dbReference type="Pfam" id="PF20043">
    <property type="entry name" value="DUF6445"/>
    <property type="match status" value="1"/>
</dbReference>
<proteinExistence type="predicted"/>
<sequence>MNTQVLSVGEEKNTVVVIDDFLEAPKNLVVFASQASFAPWPMAAERKGYPGVRAAAPEHHGAMMMERLDSVIRRHFSVPASHELKIHQETLNLITVPEAELGPLQRAPHFDTSAPGLYAVLLYLCDESHGGTGFYRHKSTGYETISPQRVEHYLDCCYIEFNKYRRPQKYCLDSDDLFTRVGFVPARFNRLVIYRGNTLHSANILNEKSISSDPVEGRLTANLFVSYEGATATP</sequence>
<evidence type="ECO:0000313" key="1">
    <source>
        <dbReference type="EMBL" id="TLM79577.1"/>
    </source>
</evidence>
<comment type="caution">
    <text evidence="1">The sequence shown here is derived from an EMBL/GenBank/DDBJ whole genome shotgun (WGS) entry which is preliminary data.</text>
</comment>
<evidence type="ECO:0000313" key="2">
    <source>
        <dbReference type="Proteomes" id="UP000306791"/>
    </source>
</evidence>
<accession>A0ABY2UMN3</accession>
<name>A0ABY2UMN3_9GAMM</name>
<dbReference type="InterPro" id="IPR045617">
    <property type="entry name" value="DUF6445"/>
</dbReference>
<dbReference type="EMBL" id="VANI01000002">
    <property type="protein sequence ID" value="TLM79577.1"/>
    <property type="molecule type" value="Genomic_DNA"/>
</dbReference>
<evidence type="ECO:0008006" key="3">
    <source>
        <dbReference type="Google" id="ProtNLM"/>
    </source>
</evidence>
<reference evidence="1 2" key="1">
    <citation type="submission" date="2019-05" db="EMBL/GenBank/DDBJ databases">
        <title>Microbulbifer harenosus sp. nov., an alginate-degrading bacterium isolated from coastal sand.</title>
        <authorList>
            <person name="Huang H."/>
            <person name="Mo K."/>
            <person name="Bao S."/>
        </authorList>
    </citation>
    <scope>NUCLEOTIDE SEQUENCE [LARGE SCALE GENOMIC DNA]</scope>
    <source>
        <strain evidence="1 2">HB161719</strain>
    </source>
</reference>